<evidence type="ECO:0000313" key="1">
    <source>
        <dbReference type="EnsemblPlants" id="AVESA.00010b.r2.3DG0551770.1.CDS"/>
    </source>
</evidence>
<dbReference type="EnsemblPlants" id="AVESA.00010b.r2.3DG0551770.1">
    <property type="protein sequence ID" value="AVESA.00010b.r2.3DG0551770.1.CDS"/>
    <property type="gene ID" value="AVESA.00010b.r2.3DG0551770"/>
</dbReference>
<evidence type="ECO:0000313" key="2">
    <source>
        <dbReference type="Proteomes" id="UP001732700"/>
    </source>
</evidence>
<dbReference type="Proteomes" id="UP001732700">
    <property type="component" value="Chromosome 3D"/>
</dbReference>
<proteinExistence type="predicted"/>
<protein>
    <submittedName>
        <fullName evidence="1">Uncharacterized protein</fullName>
    </submittedName>
</protein>
<reference evidence="1" key="1">
    <citation type="submission" date="2021-05" db="EMBL/GenBank/DDBJ databases">
        <authorList>
            <person name="Scholz U."/>
            <person name="Mascher M."/>
            <person name="Fiebig A."/>
        </authorList>
    </citation>
    <scope>NUCLEOTIDE SEQUENCE [LARGE SCALE GENOMIC DNA]</scope>
</reference>
<name>A0ACD5VZV5_AVESA</name>
<sequence length="393" mass="41880">MPTVAIYNASAPVLGATVHAKAKMVPTTPTLVVASFLAVVLAAVHLLSVTATAADAPLPRVKQRDVPAVFAFGDSTLDTGNNNILNTAVRADHAPYGREFPGGAPTGRFSDGKLLGDYLVEVLGIKDLLPPYRSAPGELTDTAAAATGVCFASAGSGLDDATATNARVATLASQLDDFRELLGRMGAAKAGEVVGKSVFLVSAGTNDMMMNYYMLPSGRSRYTVDQYHDLLIGKLRSYIQSLYGLGARRMLVAGLPPVGCLPLQLTLAELRQPPRPDGCIADQNTAAQSYNAKLQRMLAEFRSASPGSRPVYADIYTPLLDMVDHPDKYGFVEASRGCCGTGLLEMGPLCSDMVPTCATPSQFMFWDSVHPTQATYRAIAEYFLKSDIIRFID</sequence>
<organism evidence="1 2">
    <name type="scientific">Avena sativa</name>
    <name type="common">Oat</name>
    <dbReference type="NCBI Taxonomy" id="4498"/>
    <lineage>
        <taxon>Eukaryota</taxon>
        <taxon>Viridiplantae</taxon>
        <taxon>Streptophyta</taxon>
        <taxon>Embryophyta</taxon>
        <taxon>Tracheophyta</taxon>
        <taxon>Spermatophyta</taxon>
        <taxon>Magnoliopsida</taxon>
        <taxon>Liliopsida</taxon>
        <taxon>Poales</taxon>
        <taxon>Poaceae</taxon>
        <taxon>BOP clade</taxon>
        <taxon>Pooideae</taxon>
        <taxon>Poodae</taxon>
        <taxon>Poeae</taxon>
        <taxon>Poeae Chloroplast Group 1 (Aveneae type)</taxon>
        <taxon>Aveninae</taxon>
        <taxon>Avena</taxon>
    </lineage>
</organism>
<reference evidence="1" key="2">
    <citation type="submission" date="2025-09" db="UniProtKB">
        <authorList>
            <consortium name="EnsemblPlants"/>
        </authorList>
    </citation>
    <scope>IDENTIFICATION</scope>
</reference>
<keyword evidence="2" id="KW-1185">Reference proteome</keyword>
<accession>A0ACD5VZV5</accession>